<feature type="compositionally biased region" description="Low complexity" evidence="1">
    <location>
        <begin position="437"/>
        <end position="450"/>
    </location>
</feature>
<evidence type="ECO:0000313" key="3">
    <source>
        <dbReference type="EMBL" id="MCL6271099.1"/>
    </source>
</evidence>
<dbReference type="EMBL" id="JAMFLX010000020">
    <property type="protein sequence ID" value="MCL6271099.1"/>
    <property type="molecule type" value="Genomic_DNA"/>
</dbReference>
<protein>
    <submittedName>
        <fullName evidence="3">Type VI secretion system ImpA family N-terminal domain-containing protein</fullName>
    </submittedName>
</protein>
<organism evidence="3 4">
    <name type="scientific">Parendozoicomonas callyspongiae</name>
    <dbReference type="NCBI Taxonomy" id="2942213"/>
    <lineage>
        <taxon>Bacteria</taxon>
        <taxon>Pseudomonadati</taxon>
        <taxon>Pseudomonadota</taxon>
        <taxon>Gammaproteobacteria</taxon>
        <taxon>Oceanospirillales</taxon>
        <taxon>Endozoicomonadaceae</taxon>
        <taxon>Parendozoicomonas</taxon>
    </lineage>
</organism>
<dbReference type="Pfam" id="PF06812">
    <property type="entry name" value="ImpA_N"/>
    <property type="match status" value="1"/>
</dbReference>
<comment type="caution">
    <text evidence="3">The sequence shown here is derived from an EMBL/GenBank/DDBJ whole genome shotgun (WGS) entry which is preliminary data.</text>
</comment>
<evidence type="ECO:0000313" key="4">
    <source>
        <dbReference type="Proteomes" id="UP001203338"/>
    </source>
</evidence>
<gene>
    <name evidence="3" type="ORF">M3P05_14330</name>
</gene>
<dbReference type="PANTHER" id="PTHR37951:SF1">
    <property type="entry name" value="TYPE VI SECRETION SYSTEM COMPONENT TSSA1"/>
    <property type="match status" value="1"/>
</dbReference>
<feature type="compositionally biased region" description="Polar residues" evidence="1">
    <location>
        <begin position="467"/>
        <end position="479"/>
    </location>
</feature>
<name>A0ABT0PI74_9GAMM</name>
<feature type="region of interest" description="Disordered" evidence="1">
    <location>
        <begin position="266"/>
        <end position="285"/>
    </location>
</feature>
<feature type="domain" description="ImpA N-terminal" evidence="2">
    <location>
        <begin position="12"/>
        <end position="151"/>
    </location>
</feature>
<keyword evidence="4" id="KW-1185">Reference proteome</keyword>
<dbReference type="InterPro" id="IPR017740">
    <property type="entry name" value="TssA-like"/>
</dbReference>
<dbReference type="Proteomes" id="UP001203338">
    <property type="component" value="Unassembled WGS sequence"/>
</dbReference>
<proteinExistence type="predicted"/>
<dbReference type="InterPro" id="IPR010657">
    <property type="entry name" value="ImpA_N"/>
</dbReference>
<feature type="compositionally biased region" description="Polar residues" evidence="1">
    <location>
        <begin position="270"/>
        <end position="285"/>
    </location>
</feature>
<evidence type="ECO:0000256" key="1">
    <source>
        <dbReference type="SAM" id="MobiDB-lite"/>
    </source>
</evidence>
<accession>A0ABT0PI74</accession>
<evidence type="ECO:0000259" key="2">
    <source>
        <dbReference type="Pfam" id="PF06812"/>
    </source>
</evidence>
<sequence>MFLQPLVIDSILRPCSDKYQAGSDLRLDRSRFRPLRNQYNVARTGFRQLLQQPDASERDQLVKTNTQNWESLSENLVEILTRDTKDLELVSWLCECQLFSKTPWQCLLTALKTLSRIIELYWQDCHPGGISETEGRDVPDITRRVAVLKTLFGEGGDSGLLVMPSRLCPLIGETTLGDCMAADRRGDSLTLKSELITLLPQEADTLKRRIQTLFDMRRTVKEIDGRLADVCEGNWIAGCQPLLDIIETVIRWLDFICAEEINDWPKDQSEQGASDSYAGSDTAEQVVTDEVPEAAESNGNGNNSVTEEAEQWNIGARQTISSTGAVGSRLEAYRLLQQLADYFRTAEPHSPVTCLLDRAVTWGQMSLEELMKELLSGHQRALDRVSDLTGLLATSARLPDISRSMGNGSPSGFSKPPSTFPLGDMDATPPSEKATETDSSQTQSSISTADMSDVGSADQAEDDQETESASSGGFSQQLM</sequence>
<reference evidence="3 4" key="1">
    <citation type="submission" date="2022-05" db="EMBL/GenBank/DDBJ databases">
        <authorList>
            <person name="Park J.-S."/>
        </authorList>
    </citation>
    <scope>NUCLEOTIDE SEQUENCE [LARGE SCALE GENOMIC DNA]</scope>
    <source>
        <strain evidence="3 4">2012CJ34-2</strain>
    </source>
</reference>
<feature type="region of interest" description="Disordered" evidence="1">
    <location>
        <begin position="400"/>
        <end position="479"/>
    </location>
</feature>
<dbReference type="PANTHER" id="PTHR37951">
    <property type="entry name" value="CYTOPLASMIC PROTEIN-RELATED"/>
    <property type="match status" value="1"/>
</dbReference>
<dbReference type="RefSeq" id="WP_249700440.1">
    <property type="nucleotide sequence ID" value="NZ_JAMFLX010000020.1"/>
</dbReference>